<reference evidence="2" key="1">
    <citation type="submission" date="2017-05" db="EMBL/GenBank/DDBJ databases">
        <title>Improved OligoMM genomes.</title>
        <authorList>
            <person name="Garzetti D."/>
        </authorList>
    </citation>
    <scope>NUCLEOTIDE SEQUENCE [LARGE SCALE GENOMIC DNA]</scope>
    <source>
        <strain evidence="2">YL45</strain>
    </source>
</reference>
<dbReference type="Proteomes" id="UP000214610">
    <property type="component" value="Unassembled WGS sequence"/>
</dbReference>
<name>A0A227KRM6_9BURK</name>
<dbReference type="GeneID" id="78363361"/>
<dbReference type="EMBL" id="NHMP01000001">
    <property type="protein sequence ID" value="OXE51152.1"/>
    <property type="molecule type" value="Genomic_DNA"/>
</dbReference>
<dbReference type="Pfam" id="PF13707">
    <property type="entry name" value="RloB"/>
    <property type="match status" value="1"/>
</dbReference>
<evidence type="ECO:0008006" key="3">
    <source>
        <dbReference type="Google" id="ProtNLM"/>
    </source>
</evidence>
<evidence type="ECO:0000313" key="2">
    <source>
        <dbReference type="Proteomes" id="UP000214610"/>
    </source>
</evidence>
<gene>
    <name evidence="1" type="ORF">ADH67_02340</name>
</gene>
<protein>
    <recommendedName>
        <fullName evidence="3">RloB domain-containing protein</fullName>
    </recommendedName>
</protein>
<sequence length="193" mass="22276">MLSQRRRKRPGRTLKPIISIVCEGKTERAYFCAIKGLCSNWHIEVECSNNKSDPISLLGKATDRLKKFPHGSLVAIVCDKDNWNEKQLKPLLEFQEKDRCLLIFSAPQFEYWLVLHKGVGARIQTSTECMDKMNKLFPNYKKPIIPKEILNIDSIHHAISEAKKDNVPEFLNELPEKGTNCYALLERILNPRK</sequence>
<dbReference type="RefSeq" id="WP_066591261.1">
    <property type="nucleotide sequence ID" value="NZ_CAMVZA010000083.1"/>
</dbReference>
<dbReference type="InterPro" id="IPR025591">
    <property type="entry name" value="RloB"/>
</dbReference>
<comment type="caution">
    <text evidence="1">The sequence shown here is derived from an EMBL/GenBank/DDBJ whole genome shotgun (WGS) entry which is preliminary data.</text>
</comment>
<keyword evidence="2" id="KW-1185">Reference proteome</keyword>
<dbReference type="AlphaFoldDB" id="A0A227KRM6"/>
<organism evidence="1 2">
    <name type="scientific">Turicimonas muris</name>
    <dbReference type="NCBI Taxonomy" id="1796652"/>
    <lineage>
        <taxon>Bacteria</taxon>
        <taxon>Pseudomonadati</taxon>
        <taxon>Pseudomonadota</taxon>
        <taxon>Betaproteobacteria</taxon>
        <taxon>Burkholderiales</taxon>
        <taxon>Sutterellaceae</taxon>
        <taxon>Turicimonas</taxon>
    </lineage>
</organism>
<proteinExistence type="predicted"/>
<accession>A0A227KRM6</accession>
<evidence type="ECO:0000313" key="1">
    <source>
        <dbReference type="EMBL" id="OXE51152.1"/>
    </source>
</evidence>